<feature type="chain" id="PRO_5002136103" evidence="1">
    <location>
        <begin position="24"/>
        <end position="323"/>
    </location>
</feature>
<reference evidence="2 3" key="1">
    <citation type="submission" date="2014-12" db="EMBL/GenBank/DDBJ databases">
        <title>Draft Genome Sequence of Pseudoalteromonas luteoviolacea HI1.</title>
        <authorList>
            <person name="Asahina A.Y."/>
            <person name="Hadfield M.G."/>
        </authorList>
    </citation>
    <scope>NUCLEOTIDE SEQUENCE [LARGE SCALE GENOMIC DNA]</scope>
    <source>
        <strain evidence="2 3">HI1</strain>
    </source>
</reference>
<evidence type="ECO:0000313" key="2">
    <source>
        <dbReference type="EMBL" id="KID57533.1"/>
    </source>
</evidence>
<comment type="caution">
    <text evidence="2">The sequence shown here is derived from an EMBL/GenBank/DDBJ whole genome shotgun (WGS) entry which is preliminary data.</text>
</comment>
<keyword evidence="1" id="KW-0732">Signal</keyword>
<feature type="signal peptide" evidence="1">
    <location>
        <begin position="1"/>
        <end position="23"/>
    </location>
</feature>
<evidence type="ECO:0000256" key="1">
    <source>
        <dbReference type="SAM" id="SignalP"/>
    </source>
</evidence>
<sequence length="323" mass="35672">MKFKYAALLGVISAITLSPVANAYLYKDPGYVERNVRTIEKNNVIGQSHQYRDQQGWMYVDQVSNGATQGAYQAGNWVKLHNRNFKMSIGELEFSFNPSKLDCTQGMSFNFTVGDDTVASFKPNCDDLLNASVTYPVEYYFDLIPEPIKPKVELPLDPLGLLKVGVKFGAGVEAGAEFTVGGVIGGYGNEEPFEVDGVRRPDYIYASVEPYVGGLVSSSAYGSFGHGISEAGVKGKLNLLKVKGKGYVEAGIRRVVQDSQVLEQGFLELKISTKLTGGDGKIQAYCKKLWGLLQFNVDVMKWDPLYTRETVLYEYASPVWENL</sequence>
<proteinExistence type="predicted"/>
<dbReference type="RefSeq" id="WP_039609304.1">
    <property type="nucleotide sequence ID" value="NZ_JWIC01000005.1"/>
</dbReference>
<dbReference type="EMBL" id="JWIC01000005">
    <property type="protein sequence ID" value="KID57533.1"/>
    <property type="molecule type" value="Genomic_DNA"/>
</dbReference>
<dbReference type="OrthoDB" id="6283629at2"/>
<evidence type="ECO:0000313" key="3">
    <source>
        <dbReference type="Proteomes" id="UP000031327"/>
    </source>
</evidence>
<dbReference type="AlphaFoldDB" id="A0A0C1MS47"/>
<name>A0A0C1MS47_9GAMM</name>
<gene>
    <name evidence="2" type="ORF">JF50_10100</name>
</gene>
<dbReference type="Proteomes" id="UP000031327">
    <property type="component" value="Unassembled WGS sequence"/>
</dbReference>
<accession>A0A0C1MS47</accession>
<protein>
    <submittedName>
        <fullName evidence="2">Uncharacterized protein</fullName>
    </submittedName>
</protein>
<organism evidence="2 3">
    <name type="scientific">Pseudoalteromonas luteoviolacea</name>
    <dbReference type="NCBI Taxonomy" id="43657"/>
    <lineage>
        <taxon>Bacteria</taxon>
        <taxon>Pseudomonadati</taxon>
        <taxon>Pseudomonadota</taxon>
        <taxon>Gammaproteobacteria</taxon>
        <taxon>Alteromonadales</taxon>
        <taxon>Pseudoalteromonadaceae</taxon>
        <taxon>Pseudoalteromonas</taxon>
    </lineage>
</organism>